<gene>
    <name evidence="1" type="ORF">METZ01_LOCUS354785</name>
</gene>
<dbReference type="AlphaFoldDB" id="A0A382RZ50"/>
<evidence type="ECO:0000313" key="1">
    <source>
        <dbReference type="EMBL" id="SVD01931.1"/>
    </source>
</evidence>
<sequence>MATLVFDQEYRIARDTPSDINEHIEILKSLADEVNHVTEMGTRTGVSTRAFLASDVTLRAYDLFLDARVQELFRHAKENGKDAEYIQGNVLEQEIEETDLLFIDTWHCYDQLLAELTIHAPKVKKYIAFHDTQTYGTRSEEFMGRIGSNGLLPAIIHYLIENPDTWRFKIHRTNNNGLSVIERV</sequence>
<accession>A0A382RZ50</accession>
<protein>
    <recommendedName>
        <fullName evidence="2">Methyltransferase domain-containing protein</fullName>
    </recommendedName>
</protein>
<name>A0A382RZ50_9ZZZZ</name>
<organism evidence="1">
    <name type="scientific">marine metagenome</name>
    <dbReference type="NCBI Taxonomy" id="408172"/>
    <lineage>
        <taxon>unclassified sequences</taxon>
        <taxon>metagenomes</taxon>
        <taxon>ecological metagenomes</taxon>
    </lineage>
</organism>
<proteinExistence type="predicted"/>
<evidence type="ECO:0008006" key="2">
    <source>
        <dbReference type="Google" id="ProtNLM"/>
    </source>
</evidence>
<dbReference type="EMBL" id="UINC01124643">
    <property type="protein sequence ID" value="SVD01931.1"/>
    <property type="molecule type" value="Genomic_DNA"/>
</dbReference>
<dbReference type="SUPFAM" id="SSF53335">
    <property type="entry name" value="S-adenosyl-L-methionine-dependent methyltransferases"/>
    <property type="match status" value="1"/>
</dbReference>
<dbReference type="InterPro" id="IPR029063">
    <property type="entry name" value="SAM-dependent_MTases_sf"/>
</dbReference>
<reference evidence="1" key="1">
    <citation type="submission" date="2018-05" db="EMBL/GenBank/DDBJ databases">
        <authorList>
            <person name="Lanie J.A."/>
            <person name="Ng W.-L."/>
            <person name="Kazmierczak K.M."/>
            <person name="Andrzejewski T.M."/>
            <person name="Davidsen T.M."/>
            <person name="Wayne K.J."/>
            <person name="Tettelin H."/>
            <person name="Glass J.I."/>
            <person name="Rusch D."/>
            <person name="Podicherti R."/>
            <person name="Tsui H.-C.T."/>
            <person name="Winkler M.E."/>
        </authorList>
    </citation>
    <scope>NUCLEOTIDE SEQUENCE</scope>
</reference>
<dbReference type="Gene3D" id="3.40.50.150">
    <property type="entry name" value="Vaccinia Virus protein VP39"/>
    <property type="match status" value="1"/>
</dbReference>